<organism evidence="2 3">
    <name type="scientific">Candidatus Magasanikbacteria bacterium RIFCSPLOWO2_12_FULL_43_12</name>
    <dbReference type="NCBI Taxonomy" id="1798692"/>
    <lineage>
        <taxon>Bacteria</taxon>
        <taxon>Candidatus Magasanikiibacteriota</taxon>
    </lineage>
</organism>
<protein>
    <recommendedName>
        <fullName evidence="1">Methyltransferase type 11 domain-containing protein</fullName>
    </recommendedName>
</protein>
<dbReference type="InterPro" id="IPR029063">
    <property type="entry name" value="SAM-dependent_MTases_sf"/>
</dbReference>
<reference evidence="2 3" key="1">
    <citation type="journal article" date="2016" name="Nat. Commun.">
        <title>Thousands of microbial genomes shed light on interconnected biogeochemical processes in an aquifer system.</title>
        <authorList>
            <person name="Anantharaman K."/>
            <person name="Brown C.T."/>
            <person name="Hug L.A."/>
            <person name="Sharon I."/>
            <person name="Castelle C.J."/>
            <person name="Probst A.J."/>
            <person name="Thomas B.C."/>
            <person name="Singh A."/>
            <person name="Wilkins M.J."/>
            <person name="Karaoz U."/>
            <person name="Brodie E.L."/>
            <person name="Williams K.H."/>
            <person name="Hubbard S.S."/>
            <person name="Banfield J.F."/>
        </authorList>
    </citation>
    <scope>NUCLEOTIDE SEQUENCE [LARGE SCALE GENOMIC DNA]</scope>
</reference>
<dbReference type="Pfam" id="PF08241">
    <property type="entry name" value="Methyltransf_11"/>
    <property type="match status" value="1"/>
</dbReference>
<dbReference type="EMBL" id="MFQN01000019">
    <property type="protein sequence ID" value="OGH74281.1"/>
    <property type="molecule type" value="Genomic_DNA"/>
</dbReference>
<evidence type="ECO:0000313" key="3">
    <source>
        <dbReference type="Proteomes" id="UP000178347"/>
    </source>
</evidence>
<dbReference type="Gene3D" id="3.40.50.150">
    <property type="entry name" value="Vaccinia Virus protein VP39"/>
    <property type="match status" value="1"/>
</dbReference>
<proteinExistence type="predicted"/>
<feature type="domain" description="Methyltransferase type 11" evidence="1">
    <location>
        <begin position="77"/>
        <end position="123"/>
    </location>
</feature>
<dbReference type="SUPFAM" id="SSF53335">
    <property type="entry name" value="S-adenosyl-L-methionine-dependent methyltransferases"/>
    <property type="match status" value="1"/>
</dbReference>
<accession>A0A1F6MRK8</accession>
<name>A0A1F6MRK8_9BACT</name>
<dbReference type="STRING" id="1798692.A3G00_02385"/>
<sequence>MILELDSAESLYLHRRRIRDNNFLRRLYEDFYLEIKNSGLPAGTVVELGSGPGFIKKIIPNTITSDVISGPDIDQTFSAAAMPFTSNSIGAFVMFNVFHHLKEPEQALREMERCLMPGGKIVMIEPYNSVWGHFVYSHFHYEDFNPMAGWKIEGDGRLSDANNAMPWIVFVRDQAVFSKKFPLLNIMCLRVHTPFRFIISGGLTKPQLLPAFLYPAVCWFEKIISPFNKQLGMFVTIELQKRPSL</sequence>
<gene>
    <name evidence="2" type="ORF">A3G00_02385</name>
</gene>
<dbReference type="GO" id="GO:0008757">
    <property type="term" value="F:S-adenosylmethionine-dependent methyltransferase activity"/>
    <property type="evidence" value="ECO:0007669"/>
    <property type="project" value="InterPro"/>
</dbReference>
<comment type="caution">
    <text evidence="2">The sequence shown here is derived from an EMBL/GenBank/DDBJ whole genome shotgun (WGS) entry which is preliminary data.</text>
</comment>
<evidence type="ECO:0000259" key="1">
    <source>
        <dbReference type="Pfam" id="PF08241"/>
    </source>
</evidence>
<dbReference type="Proteomes" id="UP000178347">
    <property type="component" value="Unassembled WGS sequence"/>
</dbReference>
<dbReference type="AlphaFoldDB" id="A0A1F6MRK8"/>
<evidence type="ECO:0000313" key="2">
    <source>
        <dbReference type="EMBL" id="OGH74281.1"/>
    </source>
</evidence>
<dbReference type="InterPro" id="IPR013216">
    <property type="entry name" value="Methyltransf_11"/>
</dbReference>